<accession>A0A518BC11</accession>
<keyword evidence="3" id="KW-1185">Reference proteome</keyword>
<evidence type="ECO:0000256" key="1">
    <source>
        <dbReference type="SAM" id="MobiDB-lite"/>
    </source>
</evidence>
<organism evidence="2 3">
    <name type="scientific">Kolteria novifilia</name>
    <dbReference type="NCBI Taxonomy" id="2527975"/>
    <lineage>
        <taxon>Bacteria</taxon>
        <taxon>Pseudomonadati</taxon>
        <taxon>Planctomycetota</taxon>
        <taxon>Planctomycetia</taxon>
        <taxon>Kolteriales</taxon>
        <taxon>Kolteriaceae</taxon>
        <taxon>Kolteria</taxon>
    </lineage>
</organism>
<proteinExistence type="predicted"/>
<name>A0A518BC11_9BACT</name>
<reference evidence="2 3" key="1">
    <citation type="submission" date="2019-02" db="EMBL/GenBank/DDBJ databases">
        <title>Deep-cultivation of Planctomycetes and their phenomic and genomic characterization uncovers novel biology.</title>
        <authorList>
            <person name="Wiegand S."/>
            <person name="Jogler M."/>
            <person name="Boedeker C."/>
            <person name="Pinto D."/>
            <person name="Vollmers J."/>
            <person name="Rivas-Marin E."/>
            <person name="Kohn T."/>
            <person name="Peeters S.H."/>
            <person name="Heuer A."/>
            <person name="Rast P."/>
            <person name="Oberbeckmann S."/>
            <person name="Bunk B."/>
            <person name="Jeske O."/>
            <person name="Meyerdierks A."/>
            <person name="Storesund J.E."/>
            <person name="Kallscheuer N."/>
            <person name="Luecker S."/>
            <person name="Lage O.M."/>
            <person name="Pohl T."/>
            <person name="Merkel B.J."/>
            <person name="Hornburger P."/>
            <person name="Mueller R.-W."/>
            <person name="Bruemmer F."/>
            <person name="Labrenz M."/>
            <person name="Spormann A.M."/>
            <person name="Op den Camp H."/>
            <person name="Overmann J."/>
            <person name="Amann R."/>
            <person name="Jetten M.S.M."/>
            <person name="Mascher T."/>
            <person name="Medema M.H."/>
            <person name="Devos D.P."/>
            <person name="Kaster A.-K."/>
            <person name="Ovreas L."/>
            <person name="Rohde M."/>
            <person name="Galperin M.Y."/>
            <person name="Jogler C."/>
        </authorList>
    </citation>
    <scope>NUCLEOTIDE SEQUENCE [LARGE SCALE GENOMIC DNA]</scope>
    <source>
        <strain evidence="2 3">Pan216</strain>
    </source>
</reference>
<gene>
    <name evidence="2" type="ORF">Pan216_54140</name>
</gene>
<dbReference type="AlphaFoldDB" id="A0A518BC11"/>
<dbReference type="EMBL" id="CP036279">
    <property type="protein sequence ID" value="QDU64524.1"/>
    <property type="molecule type" value="Genomic_DNA"/>
</dbReference>
<sequence length="199" mass="21045">MSINRPMVASSETSCGCAAPVAEQPVLAGANDDNTPAKGYPRLIQPGPTQSAGSLEENRRPARTHSFGPQAFVWVAQIGPLPTLSTSARVESNKMIQGATSQSDAGCDTCLDALSPIDCIPSFLCREAAAVSSQGWQPLEKKPFPSRSPEGAQVVRRLPSPPSGLDPNPSFTRGCHPWLLTCAAPQLMHCRSNSPILRG</sequence>
<protein>
    <submittedName>
        <fullName evidence="2">Uncharacterized protein</fullName>
    </submittedName>
</protein>
<dbReference type="KEGG" id="knv:Pan216_54140"/>
<evidence type="ECO:0000313" key="2">
    <source>
        <dbReference type="EMBL" id="QDU64524.1"/>
    </source>
</evidence>
<feature type="region of interest" description="Disordered" evidence="1">
    <location>
        <begin position="138"/>
        <end position="167"/>
    </location>
</feature>
<evidence type="ECO:0000313" key="3">
    <source>
        <dbReference type="Proteomes" id="UP000317093"/>
    </source>
</evidence>
<dbReference type="Proteomes" id="UP000317093">
    <property type="component" value="Chromosome"/>
</dbReference>
<feature type="region of interest" description="Disordered" evidence="1">
    <location>
        <begin position="28"/>
        <end position="62"/>
    </location>
</feature>